<dbReference type="RefSeq" id="WP_141261039.1">
    <property type="nucleotide sequence ID" value="NZ_BJON01000017.1"/>
</dbReference>
<evidence type="ECO:0000256" key="1">
    <source>
        <dbReference type="SAM" id="Phobius"/>
    </source>
</evidence>
<feature type="transmembrane region" description="Helical" evidence="1">
    <location>
        <begin position="46"/>
        <end position="67"/>
    </location>
</feature>
<proteinExistence type="predicted"/>
<keyword evidence="3" id="KW-1185">Reference proteome</keyword>
<dbReference type="EMBL" id="BJON01000017">
    <property type="protein sequence ID" value="GED70710.1"/>
    <property type="molecule type" value="Genomic_DNA"/>
</dbReference>
<comment type="caution">
    <text evidence="2">The sequence shown here is derived from an EMBL/GenBank/DDBJ whole genome shotgun (WGS) entry which is preliminary data.</text>
</comment>
<dbReference type="InterPro" id="IPR036259">
    <property type="entry name" value="MFS_trans_sf"/>
</dbReference>
<evidence type="ECO:0000313" key="3">
    <source>
        <dbReference type="Proteomes" id="UP000319578"/>
    </source>
</evidence>
<evidence type="ECO:0000313" key="2">
    <source>
        <dbReference type="EMBL" id="GED70710.1"/>
    </source>
</evidence>
<feature type="transmembrane region" description="Helical" evidence="1">
    <location>
        <begin position="12"/>
        <end position="34"/>
    </location>
</feature>
<dbReference type="Proteomes" id="UP000319578">
    <property type="component" value="Unassembled WGS sequence"/>
</dbReference>
<protein>
    <recommendedName>
        <fullName evidence="4">Major facilitator superfamily (MFS) profile domain-containing protein</fullName>
    </recommendedName>
</protein>
<name>A0ABQ0TS04_9BACL</name>
<organism evidence="2 3">
    <name type="scientific">Brevibacillus reuszeri</name>
    <dbReference type="NCBI Taxonomy" id="54915"/>
    <lineage>
        <taxon>Bacteria</taxon>
        <taxon>Bacillati</taxon>
        <taxon>Bacillota</taxon>
        <taxon>Bacilli</taxon>
        <taxon>Bacillales</taxon>
        <taxon>Paenibacillaceae</taxon>
        <taxon>Brevibacillus</taxon>
    </lineage>
</organism>
<reference evidence="2 3" key="1">
    <citation type="submission" date="2019-06" db="EMBL/GenBank/DDBJ databases">
        <title>Whole genome shotgun sequence of Brevibacillus reuszeri NBRC 15719.</title>
        <authorList>
            <person name="Hosoyama A."/>
            <person name="Uohara A."/>
            <person name="Ohji S."/>
            <person name="Ichikawa N."/>
        </authorList>
    </citation>
    <scope>NUCLEOTIDE SEQUENCE [LARGE SCALE GENOMIC DNA]</scope>
    <source>
        <strain evidence="2 3">NBRC 15719</strain>
    </source>
</reference>
<dbReference type="Gene3D" id="1.20.1250.20">
    <property type="entry name" value="MFS general substrate transporter like domains"/>
    <property type="match status" value="1"/>
</dbReference>
<accession>A0ABQ0TS04</accession>
<keyword evidence="1" id="KW-0812">Transmembrane</keyword>
<keyword evidence="1" id="KW-1133">Transmembrane helix</keyword>
<dbReference type="SUPFAM" id="SSF103473">
    <property type="entry name" value="MFS general substrate transporter"/>
    <property type="match status" value="1"/>
</dbReference>
<keyword evidence="1" id="KW-0472">Membrane</keyword>
<evidence type="ECO:0008006" key="4">
    <source>
        <dbReference type="Google" id="ProtNLM"/>
    </source>
</evidence>
<gene>
    <name evidence="2" type="ORF">BRE01_44120</name>
</gene>
<sequence length="80" mass="8338">MSVLKKANAAPNLASALNIGAFSLGGAMGAWLGGIAIDNDWGLHSLPWIAALVTLIGLILNIWSRILEGTNVNRQSKAQA</sequence>